<dbReference type="Proteomes" id="UP000593571">
    <property type="component" value="Unassembled WGS sequence"/>
</dbReference>
<gene>
    <name evidence="2" type="ORF">HJG63_008703</name>
</gene>
<comment type="caution">
    <text evidence="2">The sequence shown here is derived from an EMBL/GenBank/DDBJ whole genome shotgun (WGS) entry which is preliminary data.</text>
</comment>
<name>A0A7J8DI98_ROUAE</name>
<keyword evidence="3" id="KW-1185">Reference proteome</keyword>
<organism evidence="2 3">
    <name type="scientific">Rousettus aegyptiacus</name>
    <name type="common">Egyptian fruit bat</name>
    <name type="synonym">Pteropus aegyptiacus</name>
    <dbReference type="NCBI Taxonomy" id="9407"/>
    <lineage>
        <taxon>Eukaryota</taxon>
        <taxon>Metazoa</taxon>
        <taxon>Chordata</taxon>
        <taxon>Craniata</taxon>
        <taxon>Vertebrata</taxon>
        <taxon>Euteleostomi</taxon>
        <taxon>Mammalia</taxon>
        <taxon>Eutheria</taxon>
        <taxon>Laurasiatheria</taxon>
        <taxon>Chiroptera</taxon>
        <taxon>Yinpterochiroptera</taxon>
        <taxon>Pteropodoidea</taxon>
        <taxon>Pteropodidae</taxon>
        <taxon>Rousettinae</taxon>
        <taxon>Rousettus</taxon>
    </lineage>
</organism>
<evidence type="ECO:0000256" key="1">
    <source>
        <dbReference type="SAM" id="MobiDB-lite"/>
    </source>
</evidence>
<reference evidence="2 3" key="1">
    <citation type="journal article" date="2020" name="Nature">
        <title>Six reference-quality genomes reveal evolution of bat adaptations.</title>
        <authorList>
            <person name="Jebb D."/>
            <person name="Huang Z."/>
            <person name="Pippel M."/>
            <person name="Hughes G.M."/>
            <person name="Lavrichenko K."/>
            <person name="Devanna P."/>
            <person name="Winkler S."/>
            <person name="Jermiin L.S."/>
            <person name="Skirmuntt E.C."/>
            <person name="Katzourakis A."/>
            <person name="Burkitt-Gray L."/>
            <person name="Ray D.A."/>
            <person name="Sullivan K.A.M."/>
            <person name="Roscito J.G."/>
            <person name="Kirilenko B.M."/>
            <person name="Davalos L.M."/>
            <person name="Corthals A.P."/>
            <person name="Power M.L."/>
            <person name="Jones G."/>
            <person name="Ransome R.D."/>
            <person name="Dechmann D.K.N."/>
            <person name="Locatelli A.G."/>
            <person name="Puechmaille S.J."/>
            <person name="Fedrigo O."/>
            <person name="Jarvis E.D."/>
            <person name="Hiller M."/>
            <person name="Vernes S.C."/>
            <person name="Myers E.W."/>
            <person name="Teeling E.C."/>
        </authorList>
    </citation>
    <scope>NUCLEOTIDE SEQUENCE [LARGE SCALE GENOMIC DNA]</scope>
    <source>
        <strain evidence="2">MRouAeg1</strain>
        <tissue evidence="2">Muscle</tissue>
    </source>
</reference>
<feature type="compositionally biased region" description="Polar residues" evidence="1">
    <location>
        <begin position="88"/>
        <end position="100"/>
    </location>
</feature>
<protein>
    <submittedName>
        <fullName evidence="2">Uncharacterized protein</fullName>
    </submittedName>
</protein>
<dbReference type="EMBL" id="JACASE010000012">
    <property type="protein sequence ID" value="KAF6422917.1"/>
    <property type="molecule type" value="Genomic_DNA"/>
</dbReference>
<sequence length="177" mass="18758">MLKTKCIFSKSHAMSPGQGPSLPSRLETCLVVTVCPPGKAGCVFSSALYKQWDQSMSPEIPASPKVCPLSPLSSGSGFKPAQIREQSRASWSPWKQSSHLCAQKPRGQETGGASQQDVETKPVKKHLTPIPFLLSAVKARGLRGRAPRGYTPTPAPVPGMGFGDLGAEGVFADVINT</sequence>
<proteinExistence type="predicted"/>
<evidence type="ECO:0000313" key="3">
    <source>
        <dbReference type="Proteomes" id="UP000593571"/>
    </source>
</evidence>
<feature type="region of interest" description="Disordered" evidence="1">
    <location>
        <begin position="77"/>
        <end position="122"/>
    </location>
</feature>
<evidence type="ECO:0000313" key="2">
    <source>
        <dbReference type="EMBL" id="KAF6422917.1"/>
    </source>
</evidence>
<accession>A0A7J8DI98</accession>
<dbReference type="AlphaFoldDB" id="A0A7J8DI98"/>